<proteinExistence type="predicted"/>
<sequence length="101" mass="10992">MAGEPEAENPPKTGQNDPDEAENPTGQNDPDEVENPELEAENATLNEDMRVIFEHMNGASALGGLESAVKQNLIDCVKDNFRVIGEVYLTNNPKVIPDTID</sequence>
<reference evidence="2 3" key="2">
    <citation type="journal article" date="2017" name="Front. Plant Sci.">
        <title>Gene Classification and Mining of Molecular Markers Useful in Red Clover (Trifolium pratense) Breeding.</title>
        <authorList>
            <person name="Istvanek J."/>
            <person name="Dluhosova J."/>
            <person name="Dluhos P."/>
            <person name="Patkova L."/>
            <person name="Nedelnik J."/>
            <person name="Repkova J."/>
        </authorList>
    </citation>
    <scope>NUCLEOTIDE SEQUENCE [LARGE SCALE GENOMIC DNA]</scope>
    <source>
        <strain evidence="3">cv. Tatra</strain>
        <tissue evidence="2">Young leaves</tissue>
    </source>
</reference>
<reference evidence="2 3" key="1">
    <citation type="journal article" date="2014" name="Am. J. Bot.">
        <title>Genome assembly and annotation for red clover (Trifolium pratense; Fabaceae).</title>
        <authorList>
            <person name="Istvanek J."/>
            <person name="Jaros M."/>
            <person name="Krenek A."/>
            <person name="Repkova J."/>
        </authorList>
    </citation>
    <scope>NUCLEOTIDE SEQUENCE [LARGE SCALE GENOMIC DNA]</scope>
    <source>
        <strain evidence="3">cv. Tatra</strain>
        <tissue evidence="2">Young leaves</tissue>
    </source>
</reference>
<dbReference type="Proteomes" id="UP000236291">
    <property type="component" value="Unassembled WGS sequence"/>
</dbReference>
<dbReference type="EMBL" id="ASHM01045031">
    <property type="protein sequence ID" value="PNX83845.1"/>
    <property type="molecule type" value="Genomic_DNA"/>
</dbReference>
<dbReference type="AlphaFoldDB" id="A0A2K3LZ76"/>
<protein>
    <submittedName>
        <fullName evidence="2">Uncharacterized protein</fullName>
    </submittedName>
</protein>
<comment type="caution">
    <text evidence="2">The sequence shown here is derived from an EMBL/GenBank/DDBJ whole genome shotgun (WGS) entry which is preliminary data.</text>
</comment>
<evidence type="ECO:0000313" key="2">
    <source>
        <dbReference type="EMBL" id="PNX83845.1"/>
    </source>
</evidence>
<feature type="region of interest" description="Disordered" evidence="1">
    <location>
        <begin position="1"/>
        <end position="36"/>
    </location>
</feature>
<gene>
    <name evidence="2" type="ORF">L195_g039894</name>
</gene>
<evidence type="ECO:0000313" key="3">
    <source>
        <dbReference type="Proteomes" id="UP000236291"/>
    </source>
</evidence>
<accession>A0A2K3LZ76</accession>
<evidence type="ECO:0000256" key="1">
    <source>
        <dbReference type="SAM" id="MobiDB-lite"/>
    </source>
</evidence>
<organism evidence="2 3">
    <name type="scientific">Trifolium pratense</name>
    <name type="common">Red clover</name>
    <dbReference type="NCBI Taxonomy" id="57577"/>
    <lineage>
        <taxon>Eukaryota</taxon>
        <taxon>Viridiplantae</taxon>
        <taxon>Streptophyta</taxon>
        <taxon>Embryophyta</taxon>
        <taxon>Tracheophyta</taxon>
        <taxon>Spermatophyta</taxon>
        <taxon>Magnoliopsida</taxon>
        <taxon>eudicotyledons</taxon>
        <taxon>Gunneridae</taxon>
        <taxon>Pentapetalae</taxon>
        <taxon>rosids</taxon>
        <taxon>fabids</taxon>
        <taxon>Fabales</taxon>
        <taxon>Fabaceae</taxon>
        <taxon>Papilionoideae</taxon>
        <taxon>50 kb inversion clade</taxon>
        <taxon>NPAAA clade</taxon>
        <taxon>Hologalegina</taxon>
        <taxon>IRL clade</taxon>
        <taxon>Trifolieae</taxon>
        <taxon>Trifolium</taxon>
    </lineage>
</organism>
<name>A0A2K3LZ76_TRIPR</name>
<feature type="non-terminal residue" evidence="2">
    <location>
        <position position="101"/>
    </location>
</feature>